<dbReference type="InterPro" id="IPR013761">
    <property type="entry name" value="SAM/pointed_sf"/>
</dbReference>
<evidence type="ECO:0000313" key="3">
    <source>
        <dbReference type="EMBL" id="CAL1545198.1"/>
    </source>
</evidence>
<evidence type="ECO:0000313" key="4">
    <source>
        <dbReference type="Proteomes" id="UP001497497"/>
    </source>
</evidence>
<dbReference type="PROSITE" id="PS50105">
    <property type="entry name" value="SAM_DOMAIN"/>
    <property type="match status" value="1"/>
</dbReference>
<dbReference type="EMBL" id="CAXITT010000686">
    <property type="protein sequence ID" value="CAL1545198.1"/>
    <property type="molecule type" value="Genomic_DNA"/>
</dbReference>
<comment type="caution">
    <text evidence="3">The sequence shown here is derived from an EMBL/GenBank/DDBJ whole genome shotgun (WGS) entry which is preliminary data.</text>
</comment>
<reference evidence="3 4" key="1">
    <citation type="submission" date="2024-04" db="EMBL/GenBank/DDBJ databases">
        <authorList>
            <consortium name="Genoscope - CEA"/>
            <person name="William W."/>
        </authorList>
    </citation>
    <scope>NUCLEOTIDE SEQUENCE [LARGE SCALE GENOMIC DNA]</scope>
</reference>
<dbReference type="Pfam" id="PF00536">
    <property type="entry name" value="SAM_1"/>
    <property type="match status" value="1"/>
</dbReference>
<dbReference type="InterPro" id="IPR001660">
    <property type="entry name" value="SAM"/>
</dbReference>
<keyword evidence="4" id="KW-1185">Reference proteome</keyword>
<proteinExistence type="predicted"/>
<feature type="compositionally biased region" description="Polar residues" evidence="1">
    <location>
        <begin position="254"/>
        <end position="268"/>
    </location>
</feature>
<evidence type="ECO:0000259" key="2">
    <source>
        <dbReference type="PROSITE" id="PS50105"/>
    </source>
</evidence>
<feature type="region of interest" description="Disordered" evidence="1">
    <location>
        <begin position="247"/>
        <end position="280"/>
    </location>
</feature>
<evidence type="ECO:0000256" key="1">
    <source>
        <dbReference type="SAM" id="MobiDB-lite"/>
    </source>
</evidence>
<feature type="compositionally biased region" description="Basic residues" evidence="1">
    <location>
        <begin position="270"/>
        <end position="280"/>
    </location>
</feature>
<feature type="non-terminal residue" evidence="3">
    <location>
        <position position="280"/>
    </location>
</feature>
<feature type="non-terminal residue" evidence="3">
    <location>
        <position position="1"/>
    </location>
</feature>
<protein>
    <recommendedName>
        <fullName evidence="2">SAM domain-containing protein</fullName>
    </recommendedName>
</protein>
<name>A0AAV2IJN2_LYMST</name>
<dbReference type="AlphaFoldDB" id="A0AAV2IJN2"/>
<dbReference type="SUPFAM" id="SSF47769">
    <property type="entry name" value="SAM/Pointed domain"/>
    <property type="match status" value="1"/>
</dbReference>
<gene>
    <name evidence="3" type="ORF">GSLYS_00018681001</name>
</gene>
<sequence>AKHYRPKRVKEVYEWLLVNNLEHYYINFEQNELTDLQKIAQLQLPDESTYFDLEITMPGHKKRLERAVVNLKQKLIPEKPITFGRWGRPSCLPQAKFDFLCVKASIFSHKKPADKVCIDFMVDSGSDVSTVQEEILMSLDLELLGPIYSCGIHGGNHTNLYKACLKIGDEEMDIEIMGSNYDSLGSRVVRHFRHVIDGQHHVWLKGNYKDPLPAVIPLPAPKMLPGIMATPAVPSVPSAKIKPTASFAAGPGKNISTSKETSETNLIKRTSGKRKIAPST</sequence>
<organism evidence="3 4">
    <name type="scientific">Lymnaea stagnalis</name>
    <name type="common">Great pond snail</name>
    <name type="synonym">Helix stagnalis</name>
    <dbReference type="NCBI Taxonomy" id="6523"/>
    <lineage>
        <taxon>Eukaryota</taxon>
        <taxon>Metazoa</taxon>
        <taxon>Spiralia</taxon>
        <taxon>Lophotrochozoa</taxon>
        <taxon>Mollusca</taxon>
        <taxon>Gastropoda</taxon>
        <taxon>Heterobranchia</taxon>
        <taxon>Euthyneura</taxon>
        <taxon>Panpulmonata</taxon>
        <taxon>Hygrophila</taxon>
        <taxon>Lymnaeoidea</taxon>
        <taxon>Lymnaeidae</taxon>
        <taxon>Lymnaea</taxon>
    </lineage>
</organism>
<accession>A0AAV2IJN2</accession>
<feature type="domain" description="SAM" evidence="2">
    <location>
        <begin position="7"/>
        <end position="74"/>
    </location>
</feature>
<dbReference type="Proteomes" id="UP001497497">
    <property type="component" value="Unassembled WGS sequence"/>
</dbReference>
<dbReference type="Gene3D" id="1.10.150.50">
    <property type="entry name" value="Transcription Factor, Ets-1"/>
    <property type="match status" value="1"/>
</dbReference>